<evidence type="ECO:0008006" key="3">
    <source>
        <dbReference type="Google" id="ProtNLM"/>
    </source>
</evidence>
<evidence type="ECO:0000313" key="1">
    <source>
        <dbReference type="EMBL" id="VDM77288.1"/>
    </source>
</evidence>
<evidence type="ECO:0000313" key="2">
    <source>
        <dbReference type="Proteomes" id="UP000270094"/>
    </source>
</evidence>
<dbReference type="EMBL" id="UYYB01098858">
    <property type="protein sequence ID" value="VDM77288.1"/>
    <property type="molecule type" value="Genomic_DNA"/>
</dbReference>
<dbReference type="Proteomes" id="UP000270094">
    <property type="component" value="Unassembled WGS sequence"/>
</dbReference>
<gene>
    <name evidence="1" type="ORF">SVUK_LOCUS12286</name>
</gene>
<accession>A0A3P7LDM3</accession>
<name>A0A3P7LDM3_STRVU</name>
<proteinExistence type="predicted"/>
<dbReference type="AlphaFoldDB" id="A0A3P7LDM3"/>
<protein>
    <recommendedName>
        <fullName evidence="3">Reverse transcriptase domain-containing protein</fullName>
    </recommendedName>
</protein>
<organism evidence="1 2">
    <name type="scientific">Strongylus vulgaris</name>
    <name type="common">Blood worm</name>
    <dbReference type="NCBI Taxonomy" id="40348"/>
    <lineage>
        <taxon>Eukaryota</taxon>
        <taxon>Metazoa</taxon>
        <taxon>Ecdysozoa</taxon>
        <taxon>Nematoda</taxon>
        <taxon>Chromadorea</taxon>
        <taxon>Rhabditida</taxon>
        <taxon>Rhabditina</taxon>
        <taxon>Rhabditomorpha</taxon>
        <taxon>Strongyloidea</taxon>
        <taxon>Strongylidae</taxon>
        <taxon>Strongylus</taxon>
    </lineage>
</organism>
<dbReference type="OrthoDB" id="418748at2759"/>
<keyword evidence="2" id="KW-1185">Reference proteome</keyword>
<reference evidence="1 2" key="1">
    <citation type="submission" date="2018-11" db="EMBL/GenBank/DDBJ databases">
        <authorList>
            <consortium name="Pathogen Informatics"/>
        </authorList>
    </citation>
    <scope>NUCLEOTIDE SEQUENCE [LARGE SCALE GENOMIC DNA]</scope>
</reference>
<sequence length="81" mass="9277">MAENRKELEEEAQRWKDQLGLYGLKLNTKKTEYMEVGGQTSETIYIDEKPIKKTCTFKQLRSCISGEGGLQDEISARTNAF</sequence>